<protein>
    <submittedName>
        <fullName evidence="1">Uncharacterized protein</fullName>
    </submittedName>
</protein>
<name>A0A163GMA5_9BACL</name>
<dbReference type="RefSeq" id="WP_063477548.1">
    <property type="nucleotide sequence ID" value="NZ_JBCMWP010000019.1"/>
</dbReference>
<evidence type="ECO:0000313" key="2">
    <source>
        <dbReference type="Proteomes" id="UP000076796"/>
    </source>
</evidence>
<proteinExistence type="predicted"/>
<dbReference type="AlphaFoldDB" id="A0A163GMA5"/>
<comment type="caution">
    <text evidence="1">The sequence shown here is derived from an EMBL/GenBank/DDBJ whole genome shotgun (WGS) entry which is preliminary data.</text>
</comment>
<sequence>MNNYGLFSIEKRVQPALPVPYILTVKISEEPKGFYTRLYTKFQHNSIYIFKERNKKLFKRESIHWKAGLNNTKIIKGIEYSIYSRFRRVMGFNFETEIDMIDAYFALECFLDEILTKEFIDYQIAVNSEARISK</sequence>
<accession>A0A163GMA5</accession>
<keyword evidence="2" id="KW-1185">Reference proteome</keyword>
<reference evidence="1" key="1">
    <citation type="journal article" date="2016" name="Genome Announc.">
        <title>Draft genomes of two strains of Paenibacillus glucanolyticus with capability to degrade lignocellulose.</title>
        <authorList>
            <person name="Mathews S.L."/>
            <person name="Pawlak J."/>
            <person name="Grunden A.M."/>
        </authorList>
    </citation>
    <scope>NUCLEOTIDE SEQUENCE [LARGE SCALE GENOMIC DNA]</scope>
    <source>
        <strain evidence="1">SLM1</strain>
    </source>
</reference>
<dbReference type="EMBL" id="LWMH01000001">
    <property type="protein sequence ID" value="KZS45043.1"/>
    <property type="molecule type" value="Genomic_DNA"/>
</dbReference>
<dbReference type="Proteomes" id="UP000076796">
    <property type="component" value="Unassembled WGS sequence"/>
</dbReference>
<evidence type="ECO:0000313" key="1">
    <source>
        <dbReference type="EMBL" id="KZS45043.1"/>
    </source>
</evidence>
<gene>
    <name evidence="1" type="ORF">AWU65_03415</name>
</gene>
<organism evidence="1 2">
    <name type="scientific">Paenibacillus glucanolyticus</name>
    <dbReference type="NCBI Taxonomy" id="59843"/>
    <lineage>
        <taxon>Bacteria</taxon>
        <taxon>Bacillati</taxon>
        <taxon>Bacillota</taxon>
        <taxon>Bacilli</taxon>
        <taxon>Bacillales</taxon>
        <taxon>Paenibacillaceae</taxon>
        <taxon>Paenibacillus</taxon>
    </lineage>
</organism>